<sequence length="531" mass="57781">MEEGFQKSPVDEELHCSNTEVTQEEEDVDPPQDQELDRIVQDQNQSPESFRQDQEQLSLHSDLDRADVQDEEVKGQTTCHPDPPEEQTEVQELNQDPSEVHDGRECGGVLTEEETQESDRHHHHHHQDLFGAEQIQDQSQTADVDRGEHQSVHHSDQDQDQDQDQDLTPAAANQDEAGESGGSVPALVITQAEEYRSASAAAAEPPLSPEEPAEPQRPERPADLPIPAAVNMFTDPSLSSSSDGGDTTCCDLLSLRSDSLSLASEPTNSRRSDEDDTRSVAASSVMSLFHRVQLDPLEKDWLRSSALGNMAAQRQLLALEPSLVLKKDFITASAVSFLFRRDGSLRGPRGPEGRAALTHPARHSAATKGPTDARHTEADCWEAVGGLCRVTVSAPLLDLWRPKQSHRASEEAGGRGRVQLAPSNEKRCCWSSQAAPPPPRTQRDCLKLLDGASLGGQAGPSGGGGHDVSPEPTLTPDRLLSFTALTSAGLRLPTHNKQQSSIVYLLRVQPEQSSSCREKLTHTGSSALHPV</sequence>
<name>A0AAD3NHF9_LATJO</name>
<reference evidence="2" key="1">
    <citation type="submission" date="2022-08" db="EMBL/GenBank/DDBJ databases">
        <title>Genome sequencing of akame (Lates japonicus).</title>
        <authorList>
            <person name="Hashiguchi Y."/>
            <person name="Takahashi H."/>
        </authorList>
    </citation>
    <scope>NUCLEOTIDE SEQUENCE</scope>
    <source>
        <strain evidence="2">Kochi</strain>
    </source>
</reference>
<feature type="compositionally biased region" description="Polar residues" evidence="1">
    <location>
        <begin position="41"/>
        <end position="59"/>
    </location>
</feature>
<dbReference type="Proteomes" id="UP001279410">
    <property type="component" value="Unassembled WGS sequence"/>
</dbReference>
<comment type="caution">
    <text evidence="2">The sequence shown here is derived from an EMBL/GenBank/DDBJ whole genome shotgun (WGS) entry which is preliminary data.</text>
</comment>
<dbReference type="AlphaFoldDB" id="A0AAD3NHF9"/>
<feature type="region of interest" description="Disordered" evidence="1">
    <location>
        <begin position="451"/>
        <end position="475"/>
    </location>
</feature>
<feature type="compositionally biased region" description="Basic and acidic residues" evidence="1">
    <location>
        <begin position="143"/>
        <end position="157"/>
    </location>
</feature>
<feature type="compositionally biased region" description="Acidic residues" evidence="1">
    <location>
        <begin position="22"/>
        <end position="34"/>
    </location>
</feature>
<gene>
    <name evidence="2" type="ORF">AKAME5_002337800</name>
</gene>
<feature type="region of interest" description="Disordered" evidence="1">
    <location>
        <begin position="346"/>
        <end position="374"/>
    </location>
</feature>
<evidence type="ECO:0000313" key="3">
    <source>
        <dbReference type="Proteomes" id="UP001279410"/>
    </source>
</evidence>
<evidence type="ECO:0000256" key="1">
    <source>
        <dbReference type="SAM" id="MobiDB-lite"/>
    </source>
</evidence>
<protein>
    <submittedName>
        <fullName evidence="2">Ankyrin repeat domain-containing protein SOWAHB-like isoform X1</fullName>
    </submittedName>
</protein>
<organism evidence="2 3">
    <name type="scientific">Lates japonicus</name>
    <name type="common">Japanese lates</name>
    <dbReference type="NCBI Taxonomy" id="270547"/>
    <lineage>
        <taxon>Eukaryota</taxon>
        <taxon>Metazoa</taxon>
        <taxon>Chordata</taxon>
        <taxon>Craniata</taxon>
        <taxon>Vertebrata</taxon>
        <taxon>Euteleostomi</taxon>
        <taxon>Actinopterygii</taxon>
        <taxon>Neopterygii</taxon>
        <taxon>Teleostei</taxon>
        <taxon>Neoteleostei</taxon>
        <taxon>Acanthomorphata</taxon>
        <taxon>Carangaria</taxon>
        <taxon>Carangaria incertae sedis</taxon>
        <taxon>Centropomidae</taxon>
        <taxon>Lates</taxon>
    </lineage>
</organism>
<proteinExistence type="predicted"/>
<feature type="region of interest" description="Disordered" evidence="1">
    <location>
        <begin position="1"/>
        <end position="224"/>
    </location>
</feature>
<dbReference type="EMBL" id="BRZM01000843">
    <property type="protein sequence ID" value="GLD72054.1"/>
    <property type="molecule type" value="Genomic_DNA"/>
</dbReference>
<feature type="compositionally biased region" description="Gly residues" evidence="1">
    <location>
        <begin position="453"/>
        <end position="466"/>
    </location>
</feature>
<accession>A0AAD3NHF9</accession>
<feature type="compositionally biased region" description="Basic and acidic residues" evidence="1">
    <location>
        <begin position="61"/>
        <end position="74"/>
    </location>
</feature>
<evidence type="ECO:0000313" key="2">
    <source>
        <dbReference type="EMBL" id="GLD72054.1"/>
    </source>
</evidence>
<keyword evidence="3" id="KW-1185">Reference proteome</keyword>